<evidence type="ECO:0000256" key="1">
    <source>
        <dbReference type="SAM" id="MobiDB-lite"/>
    </source>
</evidence>
<feature type="non-terminal residue" evidence="2">
    <location>
        <position position="1"/>
    </location>
</feature>
<proteinExistence type="predicted"/>
<evidence type="ECO:0000313" key="2">
    <source>
        <dbReference type="EMBL" id="KAJ4931502.1"/>
    </source>
</evidence>
<name>A0AAD6AVE0_9TELE</name>
<dbReference type="AlphaFoldDB" id="A0AAD6AVE0"/>
<feature type="region of interest" description="Disordered" evidence="1">
    <location>
        <begin position="92"/>
        <end position="117"/>
    </location>
</feature>
<gene>
    <name evidence="2" type="ORF">JOQ06_025797</name>
</gene>
<evidence type="ECO:0000313" key="3">
    <source>
        <dbReference type="Proteomes" id="UP001219934"/>
    </source>
</evidence>
<feature type="compositionally biased region" description="Low complexity" evidence="1">
    <location>
        <begin position="96"/>
        <end position="105"/>
    </location>
</feature>
<sequence length="242" mass="26654">MWLVFEKMNKMEQAGKCFISNKTQVGRHQQPAYSQLGAIFYNSSCPSRDLDLSLSLSLGPRQGQSPETGLIREGRHDTDTCVAGIDAVHCPKTFDRPTSQRQPTRSRPPPPGVMLGMPRKLKMRNSARRETPGLSVVTPNYHQHQHPAAPTAERLLRTDGPFVVSHAGGRERKRPPCDARGVVVRMLGATGIQFPKDAQVFQIMSLFAFALRGGKHRLVKASVSEVSQHGSNMTSENVSSSD</sequence>
<dbReference type="EMBL" id="JAPTMU010000015">
    <property type="protein sequence ID" value="KAJ4931502.1"/>
    <property type="molecule type" value="Genomic_DNA"/>
</dbReference>
<comment type="caution">
    <text evidence="2">The sequence shown here is derived from an EMBL/GenBank/DDBJ whole genome shotgun (WGS) entry which is preliminary data.</text>
</comment>
<keyword evidence="3" id="KW-1185">Reference proteome</keyword>
<accession>A0AAD6AVE0</accession>
<organism evidence="2 3">
    <name type="scientific">Pogonophryne albipinna</name>
    <dbReference type="NCBI Taxonomy" id="1090488"/>
    <lineage>
        <taxon>Eukaryota</taxon>
        <taxon>Metazoa</taxon>
        <taxon>Chordata</taxon>
        <taxon>Craniata</taxon>
        <taxon>Vertebrata</taxon>
        <taxon>Euteleostomi</taxon>
        <taxon>Actinopterygii</taxon>
        <taxon>Neopterygii</taxon>
        <taxon>Teleostei</taxon>
        <taxon>Neoteleostei</taxon>
        <taxon>Acanthomorphata</taxon>
        <taxon>Eupercaria</taxon>
        <taxon>Perciformes</taxon>
        <taxon>Notothenioidei</taxon>
        <taxon>Pogonophryne</taxon>
    </lineage>
</organism>
<dbReference type="Proteomes" id="UP001219934">
    <property type="component" value="Unassembled WGS sequence"/>
</dbReference>
<reference evidence="2" key="1">
    <citation type="submission" date="2022-11" db="EMBL/GenBank/DDBJ databases">
        <title>Chromosome-level genome of Pogonophryne albipinna.</title>
        <authorList>
            <person name="Jo E."/>
        </authorList>
    </citation>
    <scope>NUCLEOTIDE SEQUENCE</scope>
    <source>
        <strain evidence="2">SGF0006</strain>
        <tissue evidence="2">Muscle</tissue>
    </source>
</reference>
<protein>
    <submittedName>
        <fullName evidence="2">Uncharacterized protein</fullName>
    </submittedName>
</protein>